<keyword evidence="14 22" id="KW-1133">Transmembrane helix</keyword>
<evidence type="ECO:0000256" key="1">
    <source>
        <dbReference type="ARBA" id="ARBA00004533"/>
    </source>
</evidence>
<feature type="binding site" description="axial binding residue" evidence="20">
    <location>
        <position position="228"/>
    </location>
    <ligand>
        <name>heme c</name>
        <dbReference type="ChEBI" id="CHEBI:61717"/>
        <label>2</label>
    </ligand>
    <ligandPart>
        <name>Fe</name>
        <dbReference type="ChEBI" id="CHEBI:18248"/>
    </ligandPart>
</feature>
<evidence type="ECO:0000256" key="9">
    <source>
        <dbReference type="ARBA" id="ARBA00022692"/>
    </source>
</evidence>
<dbReference type="NCBIfam" id="TIGR00782">
    <property type="entry name" value="ccoP"/>
    <property type="match status" value="1"/>
</dbReference>
<evidence type="ECO:0000256" key="20">
    <source>
        <dbReference type="PIRSR" id="PIRSR000006-1"/>
    </source>
</evidence>
<keyword evidence="8 19" id="KW-0679">Respiratory chain</keyword>
<evidence type="ECO:0000256" key="16">
    <source>
        <dbReference type="ARBA" id="ARBA00023004"/>
    </source>
</evidence>
<dbReference type="PIRSF" id="PIRSF000006">
    <property type="entry name" value="Cbb3-Cox_fixP"/>
    <property type="match status" value="1"/>
</dbReference>
<evidence type="ECO:0000256" key="19">
    <source>
        <dbReference type="PIRNR" id="PIRNR000006"/>
    </source>
</evidence>
<name>A0A193LDX8_9GAMM</name>
<dbReference type="InterPro" id="IPR050597">
    <property type="entry name" value="Cytochrome_c_Oxidase_Subunit"/>
</dbReference>
<dbReference type="Proteomes" id="UP000092695">
    <property type="component" value="Chromosome"/>
</dbReference>
<dbReference type="InterPro" id="IPR038414">
    <property type="entry name" value="CcoP_N_sf"/>
</dbReference>
<feature type="transmembrane region" description="Helical" evidence="22">
    <location>
        <begin position="6"/>
        <end position="25"/>
    </location>
</feature>
<dbReference type="EMBL" id="CP016268">
    <property type="protein sequence ID" value="ANO50735.1"/>
    <property type="molecule type" value="Genomic_DNA"/>
</dbReference>
<feature type="binding site" description="covalent" evidence="21">
    <location>
        <position position="140"/>
    </location>
    <ligand>
        <name>heme c</name>
        <dbReference type="ChEBI" id="CHEBI:61717"/>
        <label>1</label>
    </ligand>
</feature>
<dbReference type="RefSeq" id="WP_068613924.1">
    <property type="nucleotide sequence ID" value="NZ_CP016268.1"/>
</dbReference>
<comment type="cofactor">
    <cofactor evidence="19 21">
        <name>heme c</name>
        <dbReference type="ChEBI" id="CHEBI:61717"/>
    </cofactor>
    <text evidence="19 21">Binds 2 heme C groups per subunit.</text>
</comment>
<keyword evidence="7 19" id="KW-0349">Heme</keyword>
<dbReference type="Gene3D" id="6.10.280.130">
    <property type="match status" value="1"/>
</dbReference>
<dbReference type="Gene3D" id="1.10.760.10">
    <property type="entry name" value="Cytochrome c-like domain"/>
    <property type="match status" value="2"/>
</dbReference>
<evidence type="ECO:0000256" key="6">
    <source>
        <dbReference type="ARBA" id="ARBA00022519"/>
    </source>
</evidence>
<dbReference type="UniPathway" id="UPA00705"/>
<comment type="subunit">
    <text evidence="19">Component of the cbb3-type cytochrome c oxidase.</text>
</comment>
<feature type="binding site" description="axial binding residue" evidence="20">
    <location>
        <position position="269"/>
    </location>
    <ligand>
        <name>heme c</name>
        <dbReference type="ChEBI" id="CHEBI:61717"/>
        <label>1</label>
    </ligand>
    <ligandPart>
        <name>Fe</name>
        <dbReference type="ChEBI" id="CHEBI:18248"/>
    </ligandPart>
</feature>
<dbReference type="GO" id="GO:0046872">
    <property type="term" value="F:metal ion binding"/>
    <property type="evidence" value="ECO:0007669"/>
    <property type="project" value="UniProtKB-KW"/>
</dbReference>
<comment type="function">
    <text evidence="19">C-type cytochrome. Part of the cbb3-type cytochrome c oxidase complex.</text>
</comment>
<evidence type="ECO:0000256" key="7">
    <source>
        <dbReference type="ARBA" id="ARBA00022617"/>
    </source>
</evidence>
<protein>
    <recommendedName>
        <fullName evidence="19">Cbb3-type cytochrome c oxidase subunit</fullName>
    </recommendedName>
</protein>
<evidence type="ECO:0000256" key="22">
    <source>
        <dbReference type="SAM" id="Phobius"/>
    </source>
</evidence>
<keyword evidence="15 19" id="KW-0560">Oxidoreductase</keyword>
<keyword evidence="16 19" id="KW-0408">Iron</keyword>
<evidence type="ECO:0000256" key="10">
    <source>
        <dbReference type="ARBA" id="ARBA00022723"/>
    </source>
</evidence>
<keyword evidence="17 19" id="KW-0406">Ion transport</keyword>
<evidence type="ECO:0000256" key="17">
    <source>
        <dbReference type="ARBA" id="ARBA00023065"/>
    </source>
</evidence>
<dbReference type="GO" id="GO:0006119">
    <property type="term" value="P:oxidative phosphorylation"/>
    <property type="evidence" value="ECO:0007669"/>
    <property type="project" value="UniProtKB-UniPathway"/>
</dbReference>
<dbReference type="PANTHER" id="PTHR33751">
    <property type="entry name" value="CBB3-TYPE CYTOCHROME C OXIDASE SUBUNIT FIXP"/>
    <property type="match status" value="1"/>
</dbReference>
<dbReference type="GO" id="GO:0020037">
    <property type="term" value="F:heme binding"/>
    <property type="evidence" value="ECO:0007669"/>
    <property type="project" value="InterPro"/>
</dbReference>
<dbReference type="AlphaFoldDB" id="A0A193LDX8"/>
<feature type="binding site" description="covalent" evidence="21">
    <location>
        <position position="143"/>
    </location>
    <ligand>
        <name>heme c</name>
        <dbReference type="ChEBI" id="CHEBI:61717"/>
        <label>1</label>
    </ligand>
</feature>
<keyword evidence="5 19" id="KW-1003">Cell membrane</keyword>
<evidence type="ECO:0000256" key="2">
    <source>
        <dbReference type="ARBA" id="ARBA00004673"/>
    </source>
</evidence>
<dbReference type="SUPFAM" id="SSF46626">
    <property type="entry name" value="Cytochrome c"/>
    <property type="match status" value="2"/>
</dbReference>
<keyword evidence="10 19" id="KW-0479">Metal-binding</keyword>
<dbReference type="STRING" id="1548547.BA177_05515"/>
<dbReference type="GO" id="GO:0016491">
    <property type="term" value="F:oxidoreductase activity"/>
    <property type="evidence" value="ECO:0007669"/>
    <property type="project" value="UniProtKB-KW"/>
</dbReference>
<comment type="similarity">
    <text evidence="3 19">Belongs to the CcoP / FixP family.</text>
</comment>
<feature type="binding site" description="covalent" evidence="21">
    <location>
        <position position="224"/>
    </location>
    <ligand>
        <name>heme c</name>
        <dbReference type="ChEBI" id="CHEBI:61717"/>
        <label>2</label>
    </ligand>
</feature>
<gene>
    <name evidence="24" type="ORF">BA177_05515</name>
</gene>
<comment type="subcellular location">
    <subcellularLocation>
        <location evidence="1 19">Cell inner membrane</location>
    </subcellularLocation>
</comment>
<reference evidence="24 25" key="1">
    <citation type="submission" date="2016-06" db="EMBL/GenBank/DDBJ databases">
        <title>Complete genome sequence of a deep-branching marine Gamma Proteobacterium Woeseia oceani type strain XK5.</title>
        <authorList>
            <person name="Mu D."/>
            <person name="Du Z."/>
        </authorList>
    </citation>
    <scope>NUCLEOTIDE SEQUENCE [LARGE SCALE GENOMIC DNA]</scope>
    <source>
        <strain evidence="24 25">XK5</strain>
    </source>
</reference>
<keyword evidence="9 22" id="KW-0812">Transmembrane</keyword>
<evidence type="ECO:0000313" key="25">
    <source>
        <dbReference type="Proteomes" id="UP000092695"/>
    </source>
</evidence>
<keyword evidence="4 19" id="KW-0813">Transport</keyword>
<evidence type="ECO:0000256" key="15">
    <source>
        <dbReference type="ARBA" id="ARBA00023002"/>
    </source>
</evidence>
<sequence>MSNAWAWYVAVGTVASMLACFWLIVWTNRQRASDEEIAASEAHVWDEDIRELNNPLPMWWLGLFFLTLIWGAGYFLMYPSLLVYDGALGWSQEQQYADQMAEAEARYAPIFARYADMPIDEIANDEQALAIGGSLYANYCSQCHGANALGAPGFPNLTDKVWNWGGTPAAIEQTLRNGRNGIMPALGMVLQSDEAIDEMVDYVRTLQDGMDTQSPAHARYMTLCIGCHGPTGDGMQVLGAPALNDDNWLYGSSPAAIRKTIVEGRNGVMPAHQKLLGDDRLRILAAYVYSLSKPD</sequence>
<evidence type="ECO:0000256" key="5">
    <source>
        <dbReference type="ARBA" id="ARBA00022475"/>
    </source>
</evidence>
<comment type="pathway">
    <text evidence="2 19">Energy metabolism; oxidative phosphorylation.</text>
</comment>
<evidence type="ECO:0000313" key="24">
    <source>
        <dbReference type="EMBL" id="ANO50735.1"/>
    </source>
</evidence>
<feature type="transmembrane region" description="Helical" evidence="22">
    <location>
        <begin position="58"/>
        <end position="77"/>
    </location>
</feature>
<evidence type="ECO:0000256" key="21">
    <source>
        <dbReference type="PIRSR" id="PIRSR000006-2"/>
    </source>
</evidence>
<evidence type="ECO:0000256" key="14">
    <source>
        <dbReference type="ARBA" id="ARBA00022989"/>
    </source>
</evidence>
<evidence type="ECO:0000256" key="3">
    <source>
        <dbReference type="ARBA" id="ARBA00006113"/>
    </source>
</evidence>
<organism evidence="24 25">
    <name type="scientific">Woeseia oceani</name>
    <dbReference type="NCBI Taxonomy" id="1548547"/>
    <lineage>
        <taxon>Bacteria</taxon>
        <taxon>Pseudomonadati</taxon>
        <taxon>Pseudomonadota</taxon>
        <taxon>Gammaproteobacteria</taxon>
        <taxon>Woeseiales</taxon>
        <taxon>Woeseiaceae</taxon>
        <taxon>Woeseia</taxon>
    </lineage>
</organism>
<feature type="binding site" description="axial binding residue" evidence="20">
    <location>
        <position position="144"/>
    </location>
    <ligand>
        <name>heme c</name>
        <dbReference type="ChEBI" id="CHEBI:61717"/>
        <label>1</label>
    </ligand>
    <ligandPart>
        <name>Fe</name>
        <dbReference type="ChEBI" id="CHEBI:18248"/>
    </ligandPart>
</feature>
<keyword evidence="25" id="KW-1185">Reference proteome</keyword>
<proteinExistence type="inferred from homology"/>
<dbReference type="PANTHER" id="PTHR33751:SF1">
    <property type="entry name" value="CBB3-TYPE CYTOCHROME C OXIDASE SUBUNIT FIXP"/>
    <property type="match status" value="1"/>
</dbReference>
<accession>A0A193LDX8</accession>
<feature type="domain" description="Cytochrome c" evidence="23">
    <location>
        <begin position="127"/>
        <end position="292"/>
    </location>
</feature>
<evidence type="ECO:0000256" key="8">
    <source>
        <dbReference type="ARBA" id="ARBA00022660"/>
    </source>
</evidence>
<dbReference type="GO" id="GO:1902600">
    <property type="term" value="P:proton transmembrane transport"/>
    <property type="evidence" value="ECO:0007669"/>
    <property type="project" value="UniProtKB-KW"/>
</dbReference>
<dbReference type="InterPro" id="IPR032858">
    <property type="entry name" value="CcoP_N"/>
</dbReference>
<dbReference type="Pfam" id="PF14715">
    <property type="entry name" value="FixP_N"/>
    <property type="match status" value="1"/>
</dbReference>
<evidence type="ECO:0000256" key="13">
    <source>
        <dbReference type="ARBA" id="ARBA00022982"/>
    </source>
</evidence>
<evidence type="ECO:0000256" key="11">
    <source>
        <dbReference type="ARBA" id="ARBA00022737"/>
    </source>
</evidence>
<evidence type="ECO:0000259" key="23">
    <source>
        <dbReference type="PROSITE" id="PS51007"/>
    </source>
</evidence>
<keyword evidence="13 19" id="KW-0249">Electron transport</keyword>
<keyword evidence="6 19" id="KW-0997">Cell inner membrane</keyword>
<dbReference type="InterPro" id="IPR004678">
    <property type="entry name" value="Cyt_c_oxidase_cbb3_su3"/>
</dbReference>
<evidence type="ECO:0000256" key="18">
    <source>
        <dbReference type="ARBA" id="ARBA00023136"/>
    </source>
</evidence>
<dbReference type="GO" id="GO:0005886">
    <property type="term" value="C:plasma membrane"/>
    <property type="evidence" value="ECO:0007669"/>
    <property type="project" value="UniProtKB-SubCell"/>
</dbReference>
<dbReference type="OrthoDB" id="9811281at2"/>
<dbReference type="Pfam" id="PF13442">
    <property type="entry name" value="Cytochrome_CBB3"/>
    <property type="match status" value="2"/>
</dbReference>
<feature type="binding site" description="axial binding residue" evidence="20">
    <location>
        <position position="183"/>
    </location>
    <ligand>
        <name>heme c</name>
        <dbReference type="ChEBI" id="CHEBI:61717"/>
        <label>2</label>
    </ligand>
    <ligandPart>
        <name>Fe</name>
        <dbReference type="ChEBI" id="CHEBI:18248"/>
    </ligandPart>
</feature>
<keyword evidence="11" id="KW-0677">Repeat</keyword>
<dbReference type="InterPro" id="IPR009056">
    <property type="entry name" value="Cyt_c-like_dom"/>
</dbReference>
<dbReference type="KEGG" id="woc:BA177_05515"/>
<dbReference type="InterPro" id="IPR036909">
    <property type="entry name" value="Cyt_c-like_dom_sf"/>
</dbReference>
<keyword evidence="12 19" id="KW-0375">Hydrogen ion transport</keyword>
<dbReference type="PROSITE" id="PS51007">
    <property type="entry name" value="CYTC"/>
    <property type="match status" value="1"/>
</dbReference>
<dbReference type="GO" id="GO:0009055">
    <property type="term" value="F:electron transfer activity"/>
    <property type="evidence" value="ECO:0007669"/>
    <property type="project" value="InterPro"/>
</dbReference>
<keyword evidence="18 19" id="KW-0472">Membrane</keyword>
<feature type="binding site" description="covalent" evidence="21">
    <location>
        <position position="227"/>
    </location>
    <ligand>
        <name>heme c</name>
        <dbReference type="ChEBI" id="CHEBI:61717"/>
        <label>2</label>
    </ligand>
</feature>
<evidence type="ECO:0000256" key="4">
    <source>
        <dbReference type="ARBA" id="ARBA00022448"/>
    </source>
</evidence>
<evidence type="ECO:0000256" key="12">
    <source>
        <dbReference type="ARBA" id="ARBA00022781"/>
    </source>
</evidence>